<dbReference type="GO" id="GO:0007186">
    <property type="term" value="P:G protein-coupled receptor signaling pathway"/>
    <property type="evidence" value="ECO:0007669"/>
    <property type="project" value="InterPro"/>
</dbReference>
<dbReference type="EMBL" id="QRBI01000267">
    <property type="protein sequence ID" value="RMB89853.1"/>
    <property type="molecule type" value="Genomic_DNA"/>
</dbReference>
<evidence type="ECO:0000256" key="18">
    <source>
        <dbReference type="ARBA" id="ARBA00023242"/>
    </source>
</evidence>
<dbReference type="Gene3D" id="1.20.1070.10">
    <property type="entry name" value="Rhodopsin 7-helix transmembrane proteins"/>
    <property type="match status" value="1"/>
</dbReference>
<keyword evidence="9 19" id="KW-0863">Zinc-finger</keyword>
<feature type="domain" description="C2H2-type" evidence="21">
    <location>
        <begin position="412"/>
        <end position="439"/>
    </location>
</feature>
<organism evidence="22 23">
    <name type="scientific">Hirundo rustica rustica</name>
    <dbReference type="NCBI Taxonomy" id="333673"/>
    <lineage>
        <taxon>Eukaryota</taxon>
        <taxon>Metazoa</taxon>
        <taxon>Chordata</taxon>
        <taxon>Craniata</taxon>
        <taxon>Vertebrata</taxon>
        <taxon>Euteleostomi</taxon>
        <taxon>Archelosauria</taxon>
        <taxon>Archosauria</taxon>
        <taxon>Dinosauria</taxon>
        <taxon>Saurischia</taxon>
        <taxon>Theropoda</taxon>
        <taxon>Coelurosauria</taxon>
        <taxon>Aves</taxon>
        <taxon>Neognathae</taxon>
        <taxon>Neoaves</taxon>
        <taxon>Telluraves</taxon>
        <taxon>Australaves</taxon>
        <taxon>Passeriformes</taxon>
        <taxon>Sylvioidea</taxon>
        <taxon>Hirundinidae</taxon>
        <taxon>Hirundo</taxon>
    </lineage>
</organism>
<keyword evidence="8" id="KW-0677">Repeat</keyword>
<proteinExistence type="inferred from homology"/>
<evidence type="ECO:0000256" key="8">
    <source>
        <dbReference type="ARBA" id="ARBA00022737"/>
    </source>
</evidence>
<dbReference type="GO" id="GO:0005634">
    <property type="term" value="C:nucleus"/>
    <property type="evidence" value="ECO:0007669"/>
    <property type="project" value="UniProtKB-SubCell"/>
</dbReference>
<evidence type="ECO:0000256" key="12">
    <source>
        <dbReference type="ARBA" id="ARBA00022989"/>
    </source>
</evidence>
<dbReference type="InterPro" id="IPR013087">
    <property type="entry name" value="Znf_C2H2_type"/>
</dbReference>
<keyword evidence="14" id="KW-0238">DNA-binding</keyword>
<evidence type="ECO:0000256" key="20">
    <source>
        <dbReference type="SAM" id="Phobius"/>
    </source>
</evidence>
<name>A0A3M0ISL8_HIRRU</name>
<dbReference type="SMART" id="SM00355">
    <property type="entry name" value="ZnF_C2H2"/>
    <property type="match status" value="5"/>
</dbReference>
<evidence type="ECO:0000256" key="14">
    <source>
        <dbReference type="ARBA" id="ARBA00023125"/>
    </source>
</evidence>
<feature type="transmembrane region" description="Helical" evidence="20">
    <location>
        <begin position="84"/>
        <end position="106"/>
    </location>
</feature>
<evidence type="ECO:0000256" key="9">
    <source>
        <dbReference type="ARBA" id="ARBA00022771"/>
    </source>
</evidence>
<evidence type="ECO:0000256" key="15">
    <source>
        <dbReference type="ARBA" id="ARBA00023136"/>
    </source>
</evidence>
<evidence type="ECO:0000256" key="17">
    <source>
        <dbReference type="ARBA" id="ARBA00023224"/>
    </source>
</evidence>
<evidence type="ECO:0000256" key="16">
    <source>
        <dbReference type="ARBA" id="ARBA00023163"/>
    </source>
</evidence>
<dbReference type="InterPro" id="IPR050826">
    <property type="entry name" value="Krueppel_C2H2_ZnFinger"/>
</dbReference>
<dbReference type="GO" id="GO:0004984">
    <property type="term" value="F:olfactory receptor activity"/>
    <property type="evidence" value="ECO:0007669"/>
    <property type="project" value="InterPro"/>
</dbReference>
<comment type="caution">
    <text evidence="22">The sequence shown here is derived from an EMBL/GenBank/DDBJ whole genome shotgun (WGS) entry which is preliminary data.</text>
</comment>
<keyword evidence="11" id="KW-0832">Ubl conjugation</keyword>
<dbReference type="InterPro" id="IPR000725">
    <property type="entry name" value="Olfact_rcpt"/>
</dbReference>
<comment type="similarity">
    <text evidence="4">Belongs to the krueppel C2H2-type zinc-finger protein family.</text>
</comment>
<dbReference type="PANTHER" id="PTHR24377">
    <property type="entry name" value="IP01015P-RELATED"/>
    <property type="match status" value="1"/>
</dbReference>
<evidence type="ECO:0000256" key="4">
    <source>
        <dbReference type="ARBA" id="ARBA00006991"/>
    </source>
</evidence>
<dbReference type="FunFam" id="3.30.160.60:FF:000247">
    <property type="entry name" value="Zinc finger protein 236"/>
    <property type="match status" value="1"/>
</dbReference>
<dbReference type="STRING" id="333673.A0A3M0ISL8"/>
<evidence type="ECO:0000259" key="21">
    <source>
        <dbReference type="PROSITE" id="PS50157"/>
    </source>
</evidence>
<evidence type="ECO:0000256" key="10">
    <source>
        <dbReference type="ARBA" id="ARBA00022833"/>
    </source>
</evidence>
<gene>
    <name evidence="22" type="ORF">DUI87_33717</name>
</gene>
<comment type="function">
    <text evidence="1">May be involved in transcriptional regulation.</text>
</comment>
<evidence type="ECO:0000313" key="23">
    <source>
        <dbReference type="Proteomes" id="UP000269221"/>
    </source>
</evidence>
<evidence type="ECO:0000256" key="13">
    <source>
        <dbReference type="ARBA" id="ARBA00023015"/>
    </source>
</evidence>
<dbReference type="AlphaFoldDB" id="A0A3M0ISL8"/>
<dbReference type="FunFam" id="3.30.160.60:FF:000690">
    <property type="entry name" value="Zinc finger protein 354C"/>
    <property type="match status" value="1"/>
</dbReference>
<feature type="domain" description="C2H2-type" evidence="21">
    <location>
        <begin position="328"/>
        <end position="355"/>
    </location>
</feature>
<evidence type="ECO:0000256" key="19">
    <source>
        <dbReference type="PROSITE-ProRule" id="PRU00042"/>
    </source>
</evidence>
<keyword evidence="12 20" id="KW-1133">Transmembrane helix</keyword>
<dbReference type="PROSITE" id="PS50157">
    <property type="entry name" value="ZINC_FINGER_C2H2_2"/>
    <property type="match status" value="5"/>
</dbReference>
<dbReference type="SUPFAM" id="SSF57667">
    <property type="entry name" value="beta-beta-alpha zinc fingers"/>
    <property type="match status" value="3"/>
</dbReference>
<feature type="domain" description="C2H2-type" evidence="21">
    <location>
        <begin position="356"/>
        <end position="383"/>
    </location>
</feature>
<evidence type="ECO:0000256" key="2">
    <source>
        <dbReference type="ARBA" id="ARBA00004123"/>
    </source>
</evidence>
<keyword evidence="15 20" id="KW-0472">Membrane</keyword>
<evidence type="ECO:0000256" key="1">
    <source>
        <dbReference type="ARBA" id="ARBA00003767"/>
    </source>
</evidence>
<keyword evidence="7" id="KW-0479">Metal-binding</keyword>
<comment type="subcellular location">
    <subcellularLocation>
        <location evidence="3">Membrane</location>
        <topology evidence="3">Multi-pass membrane protein</topology>
    </subcellularLocation>
    <subcellularLocation>
        <location evidence="2">Nucleus</location>
    </subcellularLocation>
</comment>
<dbReference type="GO" id="GO:0016020">
    <property type="term" value="C:membrane"/>
    <property type="evidence" value="ECO:0007669"/>
    <property type="project" value="UniProtKB-SubCell"/>
</dbReference>
<evidence type="ECO:0000313" key="22">
    <source>
        <dbReference type="EMBL" id="RMB89853.1"/>
    </source>
</evidence>
<dbReference type="GO" id="GO:0008270">
    <property type="term" value="F:zinc ion binding"/>
    <property type="evidence" value="ECO:0007669"/>
    <property type="project" value="UniProtKB-KW"/>
</dbReference>
<evidence type="ECO:0000256" key="3">
    <source>
        <dbReference type="ARBA" id="ARBA00004141"/>
    </source>
</evidence>
<dbReference type="OrthoDB" id="9622403at2759"/>
<dbReference type="Proteomes" id="UP000269221">
    <property type="component" value="Unassembled WGS sequence"/>
</dbReference>
<dbReference type="FunFam" id="3.30.160.60:FF:001489">
    <property type="entry name" value="Zinc finger protein interacting with ribonucleoprotein K"/>
    <property type="match status" value="1"/>
</dbReference>
<evidence type="ECO:0000256" key="6">
    <source>
        <dbReference type="ARBA" id="ARBA00022692"/>
    </source>
</evidence>
<keyword evidence="10" id="KW-0862">Zinc</keyword>
<evidence type="ECO:0000256" key="11">
    <source>
        <dbReference type="ARBA" id="ARBA00022843"/>
    </source>
</evidence>
<feature type="domain" description="C2H2-type" evidence="21">
    <location>
        <begin position="440"/>
        <end position="463"/>
    </location>
</feature>
<evidence type="ECO:0000256" key="7">
    <source>
        <dbReference type="ARBA" id="ARBA00022723"/>
    </source>
</evidence>
<sequence length="463" mass="52686">MGTPGDLLAESLQALSCPPGCKSVQSLWECPECPTEKCRDARAEEMLWVCQGSRPHGKPQQMSNSSSISHFLLLALADTRQLQLLHFCLFLGISLAALLGNGLIISAAACGHLLHTPMFFFLLNLALTDLGSICTTVPKAMHNSLWGTRTISYSGCATQRKTRRIYTTTGPSEENYTLLQDHCFNKSTSVTPGRLQPRFDWSAGSTLTSQVPGQDFSFPNLGQMEVEAMRKRKMPQDRQADKELRMETRENRFLWQNLVEEAVLRGSTAQKSNGEEKSLISYTTRGSKPIPGCTEEERTTRFQEGGQNCRQSSELVVHEQFHDGETPSKCLEYGKSFNWSSHVMQHQMIHAREWPYECSECGKRFHSSSTLLKHQQVHTEERPFRCPDCRKGFKRNSTLITHRRIHTGERPYECGECGMSFSQSSHLIRHRRIHTGERPYECPQCGKRFTQSFALTRHQRRHQ</sequence>
<keyword evidence="6 20" id="KW-0812">Transmembrane</keyword>
<dbReference type="SUPFAM" id="SSF81321">
    <property type="entry name" value="Family A G protein-coupled receptor-like"/>
    <property type="match status" value="1"/>
</dbReference>
<dbReference type="InterPro" id="IPR036236">
    <property type="entry name" value="Znf_C2H2_sf"/>
</dbReference>
<keyword evidence="17" id="KW-0807">Transducer</keyword>
<keyword evidence="23" id="KW-1185">Reference proteome</keyword>
<protein>
    <recommendedName>
        <fullName evidence="21">C2H2-type domain-containing protein</fullName>
    </recommendedName>
</protein>
<dbReference type="FunFam" id="3.30.160.60:FF:000478">
    <property type="entry name" value="Zinc finger protein 133"/>
    <property type="match status" value="1"/>
</dbReference>
<dbReference type="GO" id="GO:0003677">
    <property type="term" value="F:DNA binding"/>
    <property type="evidence" value="ECO:0007669"/>
    <property type="project" value="UniProtKB-KW"/>
</dbReference>
<feature type="domain" description="C2H2-type" evidence="21">
    <location>
        <begin position="384"/>
        <end position="411"/>
    </location>
</feature>
<keyword evidence="16" id="KW-0804">Transcription</keyword>
<keyword evidence="18" id="KW-0539">Nucleus</keyword>
<keyword evidence="5" id="KW-1017">Isopeptide bond</keyword>
<dbReference type="FunFam" id="3.30.160.60:FF:000812">
    <property type="entry name" value="zinc finger protein 23 isoform X2"/>
    <property type="match status" value="1"/>
</dbReference>
<accession>A0A3M0ISL8</accession>
<dbReference type="Pfam" id="PF00096">
    <property type="entry name" value="zf-C2H2"/>
    <property type="match status" value="4"/>
</dbReference>
<reference evidence="22 23" key="1">
    <citation type="submission" date="2018-07" db="EMBL/GenBank/DDBJ databases">
        <title>A high quality draft genome assembly of the barn swallow (H. rustica rustica).</title>
        <authorList>
            <person name="Formenti G."/>
            <person name="Chiara M."/>
            <person name="Poveda L."/>
            <person name="Francoijs K.-J."/>
            <person name="Bonisoli-Alquati A."/>
            <person name="Canova L."/>
            <person name="Gianfranceschi L."/>
            <person name="Horner D.S."/>
            <person name="Saino N."/>
        </authorList>
    </citation>
    <scope>NUCLEOTIDE SEQUENCE [LARGE SCALE GENOMIC DNA]</scope>
    <source>
        <strain evidence="22">Chelidonia</strain>
        <tissue evidence="22">Blood</tissue>
    </source>
</reference>
<keyword evidence="13" id="KW-0805">Transcription regulation</keyword>
<dbReference type="Gene3D" id="3.30.160.60">
    <property type="entry name" value="Classic Zinc Finger"/>
    <property type="match status" value="5"/>
</dbReference>
<dbReference type="Pfam" id="PF13853">
    <property type="entry name" value="7tm_4"/>
    <property type="match status" value="1"/>
</dbReference>
<dbReference type="PROSITE" id="PS00028">
    <property type="entry name" value="ZINC_FINGER_C2H2_1"/>
    <property type="match status" value="4"/>
</dbReference>
<evidence type="ECO:0000256" key="5">
    <source>
        <dbReference type="ARBA" id="ARBA00022499"/>
    </source>
</evidence>